<dbReference type="GO" id="GO:0032259">
    <property type="term" value="P:methylation"/>
    <property type="evidence" value="ECO:0007669"/>
    <property type="project" value="UniProtKB-KW"/>
</dbReference>
<accession>A0A368NJI1</accession>
<evidence type="ECO:0000256" key="1">
    <source>
        <dbReference type="ARBA" id="ARBA00004496"/>
    </source>
</evidence>
<dbReference type="GO" id="GO:0005737">
    <property type="term" value="C:cytoplasm"/>
    <property type="evidence" value="ECO:0007669"/>
    <property type="project" value="UniProtKB-SubCell"/>
</dbReference>
<dbReference type="PANTHER" id="PTHR13539">
    <property type="entry name" value="CALMODULIN-LYSINE N-METHYLTRANSFERASE"/>
    <property type="match status" value="1"/>
</dbReference>
<evidence type="ECO:0000256" key="5">
    <source>
        <dbReference type="ARBA" id="ARBA00022603"/>
    </source>
</evidence>
<proteinExistence type="predicted"/>
<evidence type="ECO:0000256" key="6">
    <source>
        <dbReference type="ARBA" id="ARBA00022679"/>
    </source>
</evidence>
<dbReference type="RefSeq" id="WP_114338517.1">
    <property type="nucleotide sequence ID" value="NZ_QPID01000006.1"/>
</dbReference>
<sequence>MSLRVSYNTHEFEDIDIHLRTLRDNQQFEDNDGIAEKLGISSATWPLFGIVWPSAQVLAHYLYDFDFANKRILEVGCGIGLSSLLLNHLNADITATDYHPEVESFMLKNTQLNDDPKIPFVRTGWADEVTELGTFDLIVGSDLLYEDEHIEMLAGFIDQHCKAQCEIILVDPGRGRHAKFSKKMATLGFSFEMSKPREQTYLDKPFKGVVLRYSR</sequence>
<evidence type="ECO:0000313" key="8">
    <source>
        <dbReference type="Proteomes" id="UP000252558"/>
    </source>
</evidence>
<gene>
    <name evidence="7" type="ORF">DU002_11425</name>
</gene>
<dbReference type="EMBL" id="QPID01000006">
    <property type="protein sequence ID" value="RCU49521.1"/>
    <property type="molecule type" value="Genomic_DNA"/>
</dbReference>
<dbReference type="Proteomes" id="UP000252558">
    <property type="component" value="Unassembled WGS sequence"/>
</dbReference>
<name>A0A368NJI1_9GAMM</name>
<reference evidence="7 8" key="1">
    <citation type="submission" date="2018-07" db="EMBL/GenBank/DDBJ databases">
        <title>Corallincola holothuriorum sp. nov., a new facultative anaerobe isolated from sea cucumber Apostichopus japonicus.</title>
        <authorList>
            <person name="Xia H."/>
        </authorList>
    </citation>
    <scope>NUCLEOTIDE SEQUENCE [LARGE SCALE GENOMIC DNA]</scope>
    <source>
        <strain evidence="7 8">C4</strain>
    </source>
</reference>
<evidence type="ECO:0000256" key="3">
    <source>
        <dbReference type="ARBA" id="ARBA00020594"/>
    </source>
</evidence>
<dbReference type="InterPro" id="IPR029063">
    <property type="entry name" value="SAM-dependent_MTases_sf"/>
</dbReference>
<dbReference type="Pfam" id="PF10294">
    <property type="entry name" value="Methyltransf_16"/>
    <property type="match status" value="1"/>
</dbReference>
<dbReference type="InterPro" id="IPR019410">
    <property type="entry name" value="Methyltransf_16"/>
</dbReference>
<organism evidence="7 8">
    <name type="scientific">Corallincola holothuriorum</name>
    <dbReference type="NCBI Taxonomy" id="2282215"/>
    <lineage>
        <taxon>Bacteria</taxon>
        <taxon>Pseudomonadati</taxon>
        <taxon>Pseudomonadota</taxon>
        <taxon>Gammaproteobacteria</taxon>
        <taxon>Alteromonadales</taxon>
        <taxon>Psychromonadaceae</taxon>
        <taxon>Corallincola</taxon>
    </lineage>
</organism>
<comment type="caution">
    <text evidence="7">The sequence shown here is derived from an EMBL/GenBank/DDBJ whole genome shotgun (WGS) entry which is preliminary data.</text>
</comment>
<keyword evidence="4" id="KW-0963">Cytoplasm</keyword>
<dbReference type="Gene3D" id="3.40.50.150">
    <property type="entry name" value="Vaccinia Virus protein VP39"/>
    <property type="match status" value="1"/>
</dbReference>
<dbReference type="GO" id="GO:0018025">
    <property type="term" value="F:calmodulin-lysine N-methyltransferase activity"/>
    <property type="evidence" value="ECO:0007669"/>
    <property type="project" value="UniProtKB-EC"/>
</dbReference>
<dbReference type="SUPFAM" id="SSF53335">
    <property type="entry name" value="S-adenosyl-L-methionine-dependent methyltransferases"/>
    <property type="match status" value="1"/>
</dbReference>
<evidence type="ECO:0000256" key="2">
    <source>
        <dbReference type="ARBA" id="ARBA00011914"/>
    </source>
</evidence>
<dbReference type="EC" id="2.1.1.60" evidence="2"/>
<dbReference type="PANTHER" id="PTHR13539:SF3">
    <property type="entry name" value="CALMODULIN-LYSINE N-METHYLTRANSFERASE"/>
    <property type="match status" value="1"/>
</dbReference>
<dbReference type="InterPro" id="IPR025800">
    <property type="entry name" value="CaM-Lys-N-MeTrfase"/>
</dbReference>
<evidence type="ECO:0000313" key="7">
    <source>
        <dbReference type="EMBL" id="RCU49521.1"/>
    </source>
</evidence>
<comment type="subcellular location">
    <subcellularLocation>
        <location evidence="1">Cytoplasm</location>
    </subcellularLocation>
</comment>
<keyword evidence="5 7" id="KW-0489">Methyltransferase</keyword>
<dbReference type="AlphaFoldDB" id="A0A368NJI1"/>
<keyword evidence="6 7" id="KW-0808">Transferase</keyword>
<protein>
    <recommendedName>
        <fullName evidence="3">Calmodulin-lysine N-methyltransferase</fullName>
        <ecNumber evidence="2">2.1.1.60</ecNumber>
    </recommendedName>
</protein>
<dbReference type="CDD" id="cd02440">
    <property type="entry name" value="AdoMet_MTases"/>
    <property type="match status" value="1"/>
</dbReference>
<dbReference type="OrthoDB" id="264333at2"/>
<keyword evidence="8" id="KW-1185">Reference proteome</keyword>
<evidence type="ECO:0000256" key="4">
    <source>
        <dbReference type="ARBA" id="ARBA00022490"/>
    </source>
</evidence>